<feature type="compositionally biased region" description="Acidic residues" evidence="4">
    <location>
        <begin position="246"/>
        <end position="256"/>
    </location>
</feature>
<dbReference type="AlphaFoldDB" id="A0A8D8XTY5"/>
<dbReference type="EMBL" id="HBUF01220025">
    <property type="protein sequence ID" value="CAG6669028.1"/>
    <property type="molecule type" value="Transcribed_RNA"/>
</dbReference>
<name>A0A8D8XTY5_9HEMI</name>
<dbReference type="EMBL" id="HBUF01345994">
    <property type="protein sequence ID" value="CAG6709352.1"/>
    <property type="molecule type" value="Transcribed_RNA"/>
</dbReference>
<feature type="compositionally biased region" description="Basic and acidic residues" evidence="4">
    <location>
        <begin position="365"/>
        <end position="376"/>
    </location>
</feature>
<dbReference type="InterPro" id="IPR006906">
    <property type="entry name" value="Timeless_N"/>
</dbReference>
<feature type="compositionally biased region" description="Polar residues" evidence="4">
    <location>
        <begin position="887"/>
        <end position="907"/>
    </location>
</feature>
<comment type="similarity">
    <text evidence="2">Belongs to the timeless family.</text>
</comment>
<dbReference type="Pfam" id="PF05029">
    <property type="entry name" value="TIMELESS_C"/>
    <property type="match status" value="1"/>
</dbReference>
<feature type="compositionally biased region" description="Basic and acidic residues" evidence="4">
    <location>
        <begin position="287"/>
        <end position="299"/>
    </location>
</feature>
<evidence type="ECO:0000256" key="4">
    <source>
        <dbReference type="SAM" id="MobiDB-lite"/>
    </source>
</evidence>
<feature type="compositionally biased region" description="Low complexity" evidence="4">
    <location>
        <begin position="804"/>
        <end position="817"/>
    </location>
</feature>
<feature type="region of interest" description="Disordered" evidence="4">
    <location>
        <begin position="347"/>
        <end position="440"/>
    </location>
</feature>
<evidence type="ECO:0000313" key="7">
    <source>
        <dbReference type="EMBL" id="CAG6709352.1"/>
    </source>
</evidence>
<proteinExistence type="inferred from homology"/>
<comment type="subcellular location">
    <subcellularLocation>
        <location evidence="1">Nucleus</location>
    </subcellularLocation>
</comment>
<dbReference type="GO" id="GO:0003677">
    <property type="term" value="F:DNA binding"/>
    <property type="evidence" value="ECO:0007669"/>
    <property type="project" value="TreeGrafter"/>
</dbReference>
<keyword evidence="3" id="KW-0539">Nucleus</keyword>
<feature type="region of interest" description="Disordered" evidence="4">
    <location>
        <begin position="799"/>
        <end position="818"/>
    </location>
</feature>
<feature type="region of interest" description="Disordered" evidence="4">
    <location>
        <begin position="246"/>
        <end position="327"/>
    </location>
</feature>
<feature type="domain" description="Timeless C-terminal" evidence="6">
    <location>
        <begin position="923"/>
        <end position="1025"/>
    </location>
</feature>
<dbReference type="EMBL" id="HBUF01345995">
    <property type="protein sequence ID" value="CAG6709354.1"/>
    <property type="molecule type" value="Transcribed_RNA"/>
</dbReference>
<reference evidence="7" key="1">
    <citation type="submission" date="2021-05" db="EMBL/GenBank/DDBJ databases">
        <authorList>
            <person name="Alioto T."/>
            <person name="Alioto T."/>
            <person name="Gomez Garrido J."/>
        </authorList>
    </citation>
    <scope>NUCLEOTIDE SEQUENCE</scope>
</reference>
<dbReference type="Pfam" id="PF04821">
    <property type="entry name" value="TIMELESS"/>
    <property type="match status" value="1"/>
</dbReference>
<dbReference type="GO" id="GO:0000076">
    <property type="term" value="P:DNA replication checkpoint signaling"/>
    <property type="evidence" value="ECO:0007669"/>
    <property type="project" value="TreeGrafter"/>
</dbReference>
<evidence type="ECO:0000259" key="5">
    <source>
        <dbReference type="Pfam" id="PF04821"/>
    </source>
</evidence>
<dbReference type="PANTHER" id="PTHR22940">
    <property type="entry name" value="TIMEOUT/TIMELESS-2"/>
    <property type="match status" value="1"/>
</dbReference>
<evidence type="ECO:0000256" key="1">
    <source>
        <dbReference type="ARBA" id="ARBA00004123"/>
    </source>
</evidence>
<evidence type="ECO:0000256" key="2">
    <source>
        <dbReference type="ARBA" id="ARBA00008174"/>
    </source>
</evidence>
<dbReference type="EMBL" id="HBUF01054128">
    <property type="protein sequence ID" value="CAG6623124.1"/>
    <property type="molecule type" value="Transcribed_RNA"/>
</dbReference>
<protein>
    <submittedName>
        <fullName evidence="7">Protein timeless</fullName>
    </submittedName>
</protein>
<evidence type="ECO:0000256" key="3">
    <source>
        <dbReference type="ARBA" id="ARBA00023242"/>
    </source>
</evidence>
<dbReference type="InterPro" id="IPR007725">
    <property type="entry name" value="TIMELESS_C"/>
</dbReference>
<dbReference type="GO" id="GO:0048511">
    <property type="term" value="P:rhythmic process"/>
    <property type="evidence" value="ECO:0007669"/>
    <property type="project" value="UniProtKB-KW"/>
</dbReference>
<feature type="compositionally biased region" description="Polar residues" evidence="4">
    <location>
        <begin position="400"/>
        <end position="414"/>
    </location>
</feature>
<sequence>MEWVNLNPMILSTFGSLRVQEDETIATENDRVEVLQDIYNKLWFEDRTTRPFRRAIGFTQVVKKDLLPLLINTKNDTPTFDLCIKILMNLTIPVECLLPIDSLCKTDEGRNTIYELNWLLTSCKEAFLESKTTRCIIEHIKKFTDNESEAHVTSKTCDCINNCLILLRNILHIPEVRGGVTTSHHNQILWNLFTHGFDKVLIQLITQHEKHKLWSISVVQLIALMYKDQHVNTLQKLLNLWFETSPSEEDSSEDNESNTSPPNPGMDSYSFTLTSDPNSNDSSDISGSEKDKDKEKEEEASNPSSPEHGNRRITKPASPPTSTEEDDKMFTSMINVESKIIRAAQNAAGDTGGSVSADSQYVSGSEKETTGSKDQYEYMSSSASQERGRVKLKRKADTVGKTTTDSEGGNNGVVTSEDCGYGTQHHESISTSSNEDDGIPIHQKPVNLIQKARPISGKSLLTAQEKKESRRKKLIKRSHTNTTVLPVAHRLTRVLCPIMVVARNMKALLHHTPSEDDIAHLLKEFTVDFLLKGYGRLVSQLNDLLVTGFHSQIDTSHFFWLITYFLKFVVQLELDIDHVSSVISFDILSYLTFEGVNLCEQLQIVKLHKDINFDPYVRRIHLVVTSIKEILHTIQVYYSAGKNAFLDNLTTQMCRSENVRCMMILLIRQYDPIQGIQYLQDLIVTNHMLLMLLETGSRNSNVKFDMIQHLQQFTNKEVMYNYGVLLENFDDNGEFANNSIFTMMHHVGGDLTQLSSLFQPHILKSFSKMWETDYDLRDDWSDLIEYTIHQYINIKKPQAALPQNQNSSNGTNNGDGSEWSVDDSNNLYWFYVQNAKSSDPVGAVIKLYIQNGVLNKTRQGVVQQLLIQDVISDGQYMKMMIKENMIEQQTSKPSGGDTKTQNSGVSNNRKELTNTENDETGVLRDHLIKEKKSGDLLWLQRNLLEACAAKLYNEQKIDCFIEPVPYHSVRMSLSISLVPYNTEQASAMLYQPFMLLLHKLGLHLPADAGKIYARIPSFMTADMLYAMAEKLGPINPAYLKFEPSLVETKSSSPSSLSSSVDFPTFGPGCSYRSEPFKERVNHSAEWIDIVNKAKNVSAPDDIADTISESTDSDLNRMYVSDEEFAASKATSSTLPKVKEDVEKESLFMELDLE</sequence>
<dbReference type="InterPro" id="IPR044998">
    <property type="entry name" value="Timeless"/>
</dbReference>
<feature type="compositionally biased region" description="Polar residues" evidence="4">
    <location>
        <begin position="353"/>
        <end position="363"/>
    </location>
</feature>
<feature type="compositionally biased region" description="Low complexity" evidence="4">
    <location>
        <begin position="275"/>
        <end position="286"/>
    </location>
</feature>
<dbReference type="GO" id="GO:0031298">
    <property type="term" value="C:replication fork protection complex"/>
    <property type="evidence" value="ECO:0007669"/>
    <property type="project" value="TreeGrafter"/>
</dbReference>
<dbReference type="GO" id="GO:0006281">
    <property type="term" value="P:DNA repair"/>
    <property type="evidence" value="ECO:0007669"/>
    <property type="project" value="TreeGrafter"/>
</dbReference>
<dbReference type="GO" id="GO:0009649">
    <property type="term" value="P:entrainment of circadian clock"/>
    <property type="evidence" value="ECO:0007669"/>
    <property type="project" value="TreeGrafter"/>
</dbReference>
<dbReference type="GO" id="GO:0043111">
    <property type="term" value="P:replication fork arrest"/>
    <property type="evidence" value="ECO:0007669"/>
    <property type="project" value="TreeGrafter"/>
</dbReference>
<organism evidence="7">
    <name type="scientific">Cacopsylla melanoneura</name>
    <dbReference type="NCBI Taxonomy" id="428564"/>
    <lineage>
        <taxon>Eukaryota</taxon>
        <taxon>Metazoa</taxon>
        <taxon>Ecdysozoa</taxon>
        <taxon>Arthropoda</taxon>
        <taxon>Hexapoda</taxon>
        <taxon>Insecta</taxon>
        <taxon>Pterygota</taxon>
        <taxon>Neoptera</taxon>
        <taxon>Paraneoptera</taxon>
        <taxon>Hemiptera</taxon>
        <taxon>Sternorrhyncha</taxon>
        <taxon>Psylloidea</taxon>
        <taxon>Psyllidae</taxon>
        <taxon>Psyllinae</taxon>
        <taxon>Cacopsylla</taxon>
    </lineage>
</organism>
<dbReference type="PANTHER" id="PTHR22940:SF5">
    <property type="entry name" value="PROTEIN TIMELESS"/>
    <property type="match status" value="1"/>
</dbReference>
<evidence type="ECO:0000259" key="6">
    <source>
        <dbReference type="Pfam" id="PF05029"/>
    </source>
</evidence>
<dbReference type="EMBL" id="HBUF01220027">
    <property type="protein sequence ID" value="CAG6669032.1"/>
    <property type="molecule type" value="Transcribed_RNA"/>
</dbReference>
<dbReference type="EMBL" id="HBUF01654880">
    <property type="protein sequence ID" value="CAG6787561.1"/>
    <property type="molecule type" value="Transcribed_RNA"/>
</dbReference>
<feature type="domain" description="Timeless N-terminal" evidence="5">
    <location>
        <begin position="28"/>
        <end position="275"/>
    </location>
</feature>
<dbReference type="EMBL" id="HBUF01345992">
    <property type="protein sequence ID" value="CAG6709349.1"/>
    <property type="molecule type" value="Transcribed_RNA"/>
</dbReference>
<feature type="region of interest" description="Disordered" evidence="4">
    <location>
        <begin position="887"/>
        <end position="916"/>
    </location>
</feature>
<accession>A0A8D8XTY5</accession>